<dbReference type="Gene3D" id="3.40.630.30">
    <property type="match status" value="1"/>
</dbReference>
<sequence>MTTATADIRPLTIPSSLNAPEAADFLEMVRVRNIVYDEISGNRDEELEPAVLLPHYQPSPFEQRLIWGVWSGDELVGRAGLDLPNDGDATVAYAQIELRRHAWSRGIGSTALGILEAAAAANGRRIIQSWIEHPTADGQQVTPPTGFGRIPLDHAARFALRHGYALEQVERKSILDISATSVELVGELHEQASAAAAGYDIVSWHPPTPPEFVTDYAWMKSRMSVDAPSAGMEMAEESWDAARIVEHDTHWIDGGRDVLIVAARDRGSGRLVAFTELASSPGHPVTHQEDTLVLREHRGHRLGMLIKTAALLLWRDLAPHTQRILTYNAEENRPMLAVNEEIGFRPVAYIGAWKKTLTL</sequence>
<evidence type="ECO:0000313" key="3">
    <source>
        <dbReference type="Proteomes" id="UP001351900"/>
    </source>
</evidence>
<dbReference type="Pfam" id="PF00583">
    <property type="entry name" value="Acetyltransf_1"/>
    <property type="match status" value="1"/>
</dbReference>
<evidence type="ECO:0000259" key="1">
    <source>
        <dbReference type="PROSITE" id="PS51186"/>
    </source>
</evidence>
<comment type="caution">
    <text evidence="2">The sequence shown here is derived from an EMBL/GenBank/DDBJ whole genome shotgun (WGS) entry which is preliminary data.</text>
</comment>
<evidence type="ECO:0000313" key="2">
    <source>
        <dbReference type="EMBL" id="MEF2255183.1"/>
    </source>
</evidence>
<name>A0ABU7V6P0_9MICO</name>
<dbReference type="Proteomes" id="UP001351900">
    <property type="component" value="Unassembled WGS sequence"/>
</dbReference>
<dbReference type="RefSeq" id="WP_331791522.1">
    <property type="nucleotide sequence ID" value="NZ_BAAAUO010000012.1"/>
</dbReference>
<keyword evidence="3" id="KW-1185">Reference proteome</keyword>
<dbReference type="PROSITE" id="PS51186">
    <property type="entry name" value="GNAT"/>
    <property type="match status" value="1"/>
</dbReference>
<organism evidence="2 3">
    <name type="scientific">Microbacterium schleiferi</name>
    <dbReference type="NCBI Taxonomy" id="69362"/>
    <lineage>
        <taxon>Bacteria</taxon>
        <taxon>Bacillati</taxon>
        <taxon>Actinomycetota</taxon>
        <taxon>Actinomycetes</taxon>
        <taxon>Micrococcales</taxon>
        <taxon>Microbacteriaceae</taxon>
        <taxon>Microbacterium</taxon>
    </lineage>
</organism>
<dbReference type="EMBL" id="JAZHOV010000004">
    <property type="protein sequence ID" value="MEF2255183.1"/>
    <property type="molecule type" value="Genomic_DNA"/>
</dbReference>
<reference evidence="2 3" key="1">
    <citation type="submission" date="2024-01" db="EMBL/GenBank/DDBJ databases">
        <title>the genome sequence of strain Microbacterium schleiferi NBRC 15075.</title>
        <authorList>
            <person name="Ding Y."/>
            <person name="Zhang G."/>
        </authorList>
    </citation>
    <scope>NUCLEOTIDE SEQUENCE [LARGE SCALE GENOMIC DNA]</scope>
    <source>
        <strain evidence="2 3">NBRC 15075</strain>
    </source>
</reference>
<gene>
    <name evidence="2" type="ORF">V2V91_08555</name>
</gene>
<feature type="domain" description="N-acetyltransferase" evidence="1">
    <location>
        <begin position="6"/>
        <end position="187"/>
    </location>
</feature>
<dbReference type="InterPro" id="IPR016181">
    <property type="entry name" value="Acyl_CoA_acyltransferase"/>
</dbReference>
<protein>
    <submittedName>
        <fullName evidence="2">GNAT family N-acetyltransferase</fullName>
    </submittedName>
</protein>
<dbReference type="SUPFAM" id="SSF55729">
    <property type="entry name" value="Acyl-CoA N-acyltransferases (Nat)"/>
    <property type="match status" value="2"/>
</dbReference>
<dbReference type="InterPro" id="IPR000182">
    <property type="entry name" value="GNAT_dom"/>
</dbReference>
<proteinExistence type="predicted"/>
<accession>A0ABU7V6P0</accession>